<organism evidence="2 3">
    <name type="scientific">Dipteronia dyeriana</name>
    <dbReference type="NCBI Taxonomy" id="168575"/>
    <lineage>
        <taxon>Eukaryota</taxon>
        <taxon>Viridiplantae</taxon>
        <taxon>Streptophyta</taxon>
        <taxon>Embryophyta</taxon>
        <taxon>Tracheophyta</taxon>
        <taxon>Spermatophyta</taxon>
        <taxon>Magnoliopsida</taxon>
        <taxon>eudicotyledons</taxon>
        <taxon>Gunneridae</taxon>
        <taxon>Pentapetalae</taxon>
        <taxon>rosids</taxon>
        <taxon>malvids</taxon>
        <taxon>Sapindales</taxon>
        <taxon>Sapindaceae</taxon>
        <taxon>Hippocastanoideae</taxon>
        <taxon>Acereae</taxon>
        <taxon>Dipteronia</taxon>
    </lineage>
</organism>
<evidence type="ECO:0000259" key="1">
    <source>
        <dbReference type="Pfam" id="PF13966"/>
    </source>
</evidence>
<evidence type="ECO:0000313" key="2">
    <source>
        <dbReference type="EMBL" id="KAK2663280.1"/>
    </source>
</evidence>
<reference evidence="2" key="1">
    <citation type="journal article" date="2023" name="Plant J.">
        <title>Genome sequences and population genomics provide insights into the demographic history, inbreeding, and mutation load of two 'living fossil' tree species of Dipteronia.</title>
        <authorList>
            <person name="Feng Y."/>
            <person name="Comes H.P."/>
            <person name="Chen J."/>
            <person name="Zhu S."/>
            <person name="Lu R."/>
            <person name="Zhang X."/>
            <person name="Li P."/>
            <person name="Qiu J."/>
            <person name="Olsen K.M."/>
            <person name="Qiu Y."/>
        </authorList>
    </citation>
    <scope>NUCLEOTIDE SEQUENCE</scope>
    <source>
        <strain evidence="2">KIB01</strain>
    </source>
</reference>
<accession>A0AAE0CTS7</accession>
<protein>
    <recommendedName>
        <fullName evidence="1">Reverse transcriptase zinc-binding domain-containing protein</fullName>
    </recommendedName>
</protein>
<comment type="caution">
    <text evidence="2">The sequence shown here is derived from an EMBL/GenBank/DDBJ whole genome shotgun (WGS) entry which is preliminary data.</text>
</comment>
<dbReference type="Pfam" id="PF13966">
    <property type="entry name" value="zf-RVT"/>
    <property type="match status" value="1"/>
</dbReference>
<dbReference type="Proteomes" id="UP001280121">
    <property type="component" value="Unassembled WGS sequence"/>
</dbReference>
<evidence type="ECO:0000313" key="3">
    <source>
        <dbReference type="Proteomes" id="UP001280121"/>
    </source>
</evidence>
<name>A0AAE0CTS7_9ROSI</name>
<keyword evidence="3" id="KW-1185">Reference proteome</keyword>
<feature type="domain" description="Reverse transcriptase zinc-binding" evidence="1">
    <location>
        <begin position="115"/>
        <end position="203"/>
    </location>
</feature>
<sequence>MSIFRLPKGLIAEIHRMSARFWWGSKENQRKIQWCTWKRLCKPKSDGGLRFRDIELANRANLAKQCWRILKNPDSLAAKVLKGCYYREGCFLDAESTSSLREDTVLWHFEGNGLFSVKSAYWLGKNEDNIHNTSSSNNSDSWWQLFWKLKIPLKVKIMVWKSCHDWIPTKVNIAHNGIKTLNICVGCKIANETTLHALWNCKRLRDIRADSNRQCNPNFKVIKPTCKWMPPNERRYTASCDTTVDIIKGKVGFRIVIRNNRGEVMASCVQLMVANVSIKTTKMIDVWKSIIFSGECGLTPCSFELDEALLG</sequence>
<gene>
    <name evidence="2" type="ORF">Ddye_001854</name>
</gene>
<dbReference type="PANTHER" id="PTHR33116">
    <property type="entry name" value="REVERSE TRANSCRIPTASE ZINC-BINDING DOMAIN-CONTAINING PROTEIN-RELATED-RELATED"/>
    <property type="match status" value="1"/>
</dbReference>
<dbReference type="EMBL" id="JANJYI010000001">
    <property type="protein sequence ID" value="KAK2663280.1"/>
    <property type="molecule type" value="Genomic_DNA"/>
</dbReference>
<proteinExistence type="predicted"/>
<dbReference type="PANTHER" id="PTHR33116:SF86">
    <property type="entry name" value="REVERSE TRANSCRIPTASE DOMAIN-CONTAINING PROTEIN"/>
    <property type="match status" value="1"/>
</dbReference>
<dbReference type="AlphaFoldDB" id="A0AAE0CTS7"/>
<dbReference type="InterPro" id="IPR026960">
    <property type="entry name" value="RVT-Znf"/>
</dbReference>